<sequence length="145" mass="16613">MARSLEALFEEVVLLDDIWECCEKADEARVSVLETMLVQEIEAAHSLQRLMIPMWREDQQTVTEAQEAAEAAKRCAKRFDDFRNFSDAFVLENEWFAEAVAHVDDVYAEVLRISDDNVRVADGRGRRRESGIPDEFIGPTGFIPF</sequence>
<dbReference type="Proteomes" id="UP001172645">
    <property type="component" value="Unassembled WGS sequence"/>
</dbReference>
<gene>
    <name evidence="1" type="ORF">PY649_34385</name>
</gene>
<proteinExistence type="predicted"/>
<accession>A0ABT7K957</accession>
<reference evidence="1" key="1">
    <citation type="submission" date="2023-06" db="EMBL/GenBank/DDBJ databases">
        <title>Phylogenetic Diversity of Rhizobium strains.</title>
        <authorList>
            <person name="Moura F.T."/>
            <person name="Helene L.C.F."/>
            <person name="Hungria M."/>
        </authorList>
    </citation>
    <scope>NUCLEOTIDE SEQUENCE</scope>
    <source>
        <strain evidence="1">CCGE526</strain>
    </source>
</reference>
<protein>
    <submittedName>
        <fullName evidence="1">Uncharacterized protein</fullName>
    </submittedName>
</protein>
<comment type="caution">
    <text evidence="1">The sequence shown here is derived from an EMBL/GenBank/DDBJ whole genome shotgun (WGS) entry which is preliminary data.</text>
</comment>
<keyword evidence="2" id="KW-1185">Reference proteome</keyword>
<dbReference type="EMBL" id="JARFYM010000074">
    <property type="protein sequence ID" value="MDL2403943.1"/>
    <property type="molecule type" value="Genomic_DNA"/>
</dbReference>
<evidence type="ECO:0000313" key="1">
    <source>
        <dbReference type="EMBL" id="MDL2403943.1"/>
    </source>
</evidence>
<evidence type="ECO:0000313" key="2">
    <source>
        <dbReference type="Proteomes" id="UP001172645"/>
    </source>
</evidence>
<organism evidence="1 2">
    <name type="scientific">Rhizobium mayense</name>
    <dbReference type="NCBI Taxonomy" id="1312184"/>
    <lineage>
        <taxon>Bacteria</taxon>
        <taxon>Pseudomonadati</taxon>
        <taxon>Pseudomonadota</taxon>
        <taxon>Alphaproteobacteria</taxon>
        <taxon>Hyphomicrobiales</taxon>
        <taxon>Rhizobiaceae</taxon>
        <taxon>Rhizobium/Agrobacterium group</taxon>
        <taxon>Rhizobium</taxon>
    </lineage>
</organism>
<name>A0ABT7K957_9HYPH</name>
<dbReference type="RefSeq" id="WP_285873502.1">
    <property type="nucleotide sequence ID" value="NZ_JARFYM010000074.1"/>
</dbReference>